<gene>
    <name evidence="1" type="ORF">SPIL2461_LOCUS15384</name>
</gene>
<accession>A0A812ULW6</accession>
<feature type="non-terminal residue" evidence="1">
    <location>
        <position position="66"/>
    </location>
</feature>
<name>A0A812ULW6_SYMPI</name>
<dbReference type="AlphaFoldDB" id="A0A812ULW6"/>
<dbReference type="Proteomes" id="UP000649617">
    <property type="component" value="Unassembled WGS sequence"/>
</dbReference>
<dbReference type="OrthoDB" id="10596375at2759"/>
<organism evidence="1 2">
    <name type="scientific">Symbiodinium pilosum</name>
    <name type="common">Dinoflagellate</name>
    <dbReference type="NCBI Taxonomy" id="2952"/>
    <lineage>
        <taxon>Eukaryota</taxon>
        <taxon>Sar</taxon>
        <taxon>Alveolata</taxon>
        <taxon>Dinophyceae</taxon>
        <taxon>Suessiales</taxon>
        <taxon>Symbiodiniaceae</taxon>
        <taxon>Symbiodinium</taxon>
    </lineage>
</organism>
<protein>
    <submittedName>
        <fullName evidence="1">Uncharacterized protein</fullName>
    </submittedName>
</protein>
<reference evidence="1" key="1">
    <citation type="submission" date="2021-02" db="EMBL/GenBank/DDBJ databases">
        <authorList>
            <person name="Dougan E. K."/>
            <person name="Rhodes N."/>
            <person name="Thang M."/>
            <person name="Chan C."/>
        </authorList>
    </citation>
    <scope>NUCLEOTIDE SEQUENCE</scope>
</reference>
<dbReference type="EMBL" id="CAJNIZ010037446">
    <property type="protein sequence ID" value="CAE7571325.1"/>
    <property type="molecule type" value="Genomic_DNA"/>
</dbReference>
<keyword evidence="2" id="KW-1185">Reference proteome</keyword>
<comment type="caution">
    <text evidence="1">The sequence shown here is derived from an EMBL/GenBank/DDBJ whole genome shotgun (WGS) entry which is preliminary data.</text>
</comment>
<evidence type="ECO:0000313" key="2">
    <source>
        <dbReference type="Proteomes" id="UP000649617"/>
    </source>
</evidence>
<sequence>KSFIWGEPIEDSPDSKVVRFFGYDPDIDSDLDIKPWVERYPRDDVDDYIKQFWSGWEGPPSRSMAV</sequence>
<evidence type="ECO:0000313" key="1">
    <source>
        <dbReference type="EMBL" id="CAE7571325.1"/>
    </source>
</evidence>
<proteinExistence type="predicted"/>